<feature type="chain" id="PRO_5006891353" evidence="2">
    <location>
        <begin position="29"/>
        <end position="272"/>
    </location>
</feature>
<name>A0A0V8D8T0_LACLL</name>
<reference evidence="5" key="1">
    <citation type="submission" date="2015-10" db="EMBL/GenBank/DDBJ databases">
        <title>Draft Genome Sequences of 11 Lactococcus lactis subspecies cremoris strains.</title>
        <authorList>
            <person name="Wels M."/>
            <person name="Backus L."/>
            <person name="Boekhorst J."/>
            <person name="Dijkstra A."/>
            <person name="Beerthuizen M."/>
            <person name="Kelly W."/>
            <person name="Siezen R."/>
            <person name="Bachmann H."/>
            <person name="Van Hijum S."/>
        </authorList>
    </citation>
    <scope>NUCLEOTIDE SEQUENCE [LARGE SCALE GENOMIC DNA]</scope>
    <source>
        <strain evidence="5">LMG8520</strain>
    </source>
</reference>
<dbReference type="RefSeq" id="WP_058209709.1">
    <property type="nucleotide sequence ID" value="NZ_LKLP01000065.1"/>
</dbReference>
<feature type="compositionally biased region" description="Polar residues" evidence="1">
    <location>
        <begin position="61"/>
        <end position="73"/>
    </location>
</feature>
<dbReference type="EMBL" id="LKLP01000065">
    <property type="protein sequence ID" value="KSU09759.1"/>
    <property type="molecule type" value="Genomic_DNA"/>
</dbReference>
<evidence type="ECO:0000256" key="2">
    <source>
        <dbReference type="SAM" id="SignalP"/>
    </source>
</evidence>
<organism evidence="4 5">
    <name type="scientific">Lactococcus lactis subsp. lactis</name>
    <name type="common">Streptococcus lactis</name>
    <dbReference type="NCBI Taxonomy" id="1360"/>
    <lineage>
        <taxon>Bacteria</taxon>
        <taxon>Bacillati</taxon>
        <taxon>Bacillota</taxon>
        <taxon>Bacilli</taxon>
        <taxon>Lactobacillales</taxon>
        <taxon>Streptococcaceae</taxon>
        <taxon>Lactococcus</taxon>
    </lineage>
</organism>
<comment type="caution">
    <text evidence="4">The sequence shown here is derived from an EMBL/GenBank/DDBJ whole genome shotgun (WGS) entry which is preliminary data.</text>
</comment>
<accession>A0A0V8D8T0</accession>
<protein>
    <submittedName>
        <fullName evidence="4">Extracellular protein</fullName>
    </submittedName>
</protein>
<keyword evidence="2" id="KW-0732">Signal</keyword>
<feature type="domain" description="WxL" evidence="3">
    <location>
        <begin position="31"/>
        <end position="269"/>
    </location>
</feature>
<dbReference type="InterPro" id="IPR027994">
    <property type="entry name" value="WxL_dom"/>
</dbReference>
<dbReference type="Proteomes" id="UP000054230">
    <property type="component" value="Unassembled WGS sequence"/>
</dbReference>
<sequence length="272" mass="27631">MKKTIFSLSGIAVITATLLSTSVLEVSAASVGSTTSGANVAFQPKKTPTNRVSPGDGKTPISPTTPGVPNTSNPVTSDDGLTLDYVPAINFGTHYVDASTAHTWSAWAANDGSGKAIPQFMQVTDKRGTATGPTGWSVSLTQTAQFKGTKAGDLVNAVMTFNNDKTNTVVSTSMNKASSTVNTATNALVPGTAVNIFQADAGTGTGTGTNLLSFGAGDGSTLVTDPETLDSATNTTGKVDPNITLNVPAGSAKVDTYTTTLNWNLYSAPGNA</sequence>
<feature type="signal peptide" evidence="2">
    <location>
        <begin position="1"/>
        <end position="28"/>
    </location>
</feature>
<evidence type="ECO:0000256" key="1">
    <source>
        <dbReference type="SAM" id="MobiDB-lite"/>
    </source>
</evidence>
<gene>
    <name evidence="4" type="ORF">LMG8520_1289</name>
</gene>
<feature type="region of interest" description="Disordered" evidence="1">
    <location>
        <begin position="35"/>
        <end position="73"/>
    </location>
</feature>
<evidence type="ECO:0000259" key="3">
    <source>
        <dbReference type="Pfam" id="PF13731"/>
    </source>
</evidence>
<dbReference type="AlphaFoldDB" id="A0A0V8D8T0"/>
<evidence type="ECO:0000313" key="4">
    <source>
        <dbReference type="EMBL" id="KSU09759.1"/>
    </source>
</evidence>
<proteinExistence type="predicted"/>
<dbReference type="Pfam" id="PF13731">
    <property type="entry name" value="WxL"/>
    <property type="match status" value="1"/>
</dbReference>
<dbReference type="PATRIC" id="fig|1360.106.peg.1889"/>
<evidence type="ECO:0000313" key="5">
    <source>
        <dbReference type="Proteomes" id="UP000054230"/>
    </source>
</evidence>